<feature type="active site" evidence="16">
    <location>
        <position position="309"/>
    </location>
</feature>
<keyword evidence="11" id="KW-0560">Oxidoreductase</keyword>
<dbReference type="EMBL" id="JALJOR010000003">
    <property type="protein sequence ID" value="KAK9820306.1"/>
    <property type="molecule type" value="Genomic_DNA"/>
</dbReference>
<comment type="similarity">
    <text evidence="3">Belongs to the EROs family.</text>
</comment>
<reference evidence="19 20" key="1">
    <citation type="journal article" date="2024" name="Nat. Commun.">
        <title>Phylogenomics reveals the evolutionary origins of lichenization in chlorophyte algae.</title>
        <authorList>
            <person name="Puginier C."/>
            <person name="Libourel C."/>
            <person name="Otte J."/>
            <person name="Skaloud P."/>
            <person name="Haon M."/>
            <person name="Grisel S."/>
            <person name="Petersen M."/>
            <person name="Berrin J.G."/>
            <person name="Delaux P.M."/>
            <person name="Dal Grande F."/>
            <person name="Keller J."/>
        </authorList>
    </citation>
    <scope>NUCLEOTIDE SEQUENCE [LARGE SCALE GENOMIC DNA]</scope>
    <source>
        <strain evidence="19 20">SAG 2043</strain>
    </source>
</reference>
<evidence type="ECO:0000256" key="13">
    <source>
        <dbReference type="ARBA" id="ARBA00023157"/>
    </source>
</evidence>
<dbReference type="GO" id="GO:0015035">
    <property type="term" value="F:protein-disulfide reductase activity"/>
    <property type="evidence" value="ECO:0007669"/>
    <property type="project" value="InterPro"/>
</dbReference>
<comment type="cofactor">
    <cofactor evidence="1 17">
        <name>FAD</name>
        <dbReference type="ChEBI" id="CHEBI:57692"/>
    </cofactor>
</comment>
<comment type="subcellular location">
    <subcellularLocation>
        <location evidence="2">Endoplasmic reticulum membrane</location>
        <topology evidence="2">Peripheral membrane protein</topology>
        <orientation evidence="2">Lumenal side</orientation>
    </subcellularLocation>
</comment>
<evidence type="ECO:0000256" key="11">
    <source>
        <dbReference type="ARBA" id="ARBA00023002"/>
    </source>
</evidence>
<evidence type="ECO:0000256" key="6">
    <source>
        <dbReference type="ARBA" id="ARBA00022630"/>
    </source>
</evidence>
<keyword evidence="10" id="KW-0249">Electron transport</keyword>
<dbReference type="InterPro" id="IPR037192">
    <property type="entry name" value="ERO1-like_sf"/>
</dbReference>
<evidence type="ECO:0000313" key="19">
    <source>
        <dbReference type="EMBL" id="KAK9820306.1"/>
    </source>
</evidence>
<evidence type="ECO:0000256" key="12">
    <source>
        <dbReference type="ARBA" id="ARBA00023136"/>
    </source>
</evidence>
<feature type="binding site" evidence="17">
    <location>
        <position position="204"/>
    </location>
    <ligand>
        <name>FAD</name>
        <dbReference type="ChEBI" id="CHEBI:57692"/>
    </ligand>
</feature>
<keyword evidence="7" id="KW-0732">Signal</keyword>
<name>A0AAW1QFS4_9CHLO</name>
<dbReference type="AlphaFoldDB" id="A0AAW1QFS4"/>
<evidence type="ECO:0000256" key="17">
    <source>
        <dbReference type="PIRSR" id="PIRSR017205-2"/>
    </source>
</evidence>
<dbReference type="GO" id="GO:0016972">
    <property type="term" value="F:thiol oxidase activity"/>
    <property type="evidence" value="ECO:0007669"/>
    <property type="project" value="InterPro"/>
</dbReference>
<evidence type="ECO:0000256" key="2">
    <source>
        <dbReference type="ARBA" id="ARBA00004367"/>
    </source>
</evidence>
<dbReference type="GO" id="GO:0034975">
    <property type="term" value="P:protein folding in endoplasmic reticulum"/>
    <property type="evidence" value="ECO:0007669"/>
    <property type="project" value="InterPro"/>
</dbReference>
<feature type="binding site" evidence="17">
    <location>
        <position position="142"/>
    </location>
    <ligand>
        <name>FAD</name>
        <dbReference type="ChEBI" id="CHEBI:57692"/>
    </ligand>
</feature>
<evidence type="ECO:0000256" key="1">
    <source>
        <dbReference type="ARBA" id="ARBA00001974"/>
    </source>
</evidence>
<dbReference type="PIRSF" id="PIRSF017205">
    <property type="entry name" value="ERO1"/>
    <property type="match status" value="1"/>
</dbReference>
<dbReference type="Proteomes" id="UP001489004">
    <property type="component" value="Unassembled WGS sequence"/>
</dbReference>
<keyword evidence="8" id="KW-0256">Endoplasmic reticulum</keyword>
<evidence type="ECO:0008006" key="21">
    <source>
        <dbReference type="Google" id="ProtNLM"/>
    </source>
</evidence>
<evidence type="ECO:0000256" key="5">
    <source>
        <dbReference type="ARBA" id="ARBA00022448"/>
    </source>
</evidence>
<evidence type="ECO:0000256" key="16">
    <source>
        <dbReference type="PIRSR" id="PIRSR017205-1"/>
    </source>
</evidence>
<dbReference type="SUPFAM" id="SSF110019">
    <property type="entry name" value="ERO1-like"/>
    <property type="match status" value="1"/>
</dbReference>
<keyword evidence="6" id="KW-0285">Flavoprotein</keyword>
<gene>
    <name evidence="19" type="ORF">WJX72_008768</name>
</gene>
<comment type="caution">
    <text evidence="19">The sequence shown here is derived from an EMBL/GenBank/DDBJ whole genome shotgun (WGS) entry which is preliminary data.</text>
</comment>
<accession>A0AAW1QFS4</accession>
<evidence type="ECO:0000313" key="20">
    <source>
        <dbReference type="Proteomes" id="UP001489004"/>
    </source>
</evidence>
<dbReference type="GO" id="GO:0071949">
    <property type="term" value="F:FAD binding"/>
    <property type="evidence" value="ECO:0007669"/>
    <property type="project" value="InterPro"/>
</dbReference>
<evidence type="ECO:0000256" key="3">
    <source>
        <dbReference type="ARBA" id="ARBA00008277"/>
    </source>
</evidence>
<dbReference type="PANTHER" id="PTHR12613">
    <property type="entry name" value="ERO1-RELATED"/>
    <property type="match status" value="1"/>
</dbReference>
<keyword evidence="20" id="KW-1185">Reference proteome</keyword>
<proteinExistence type="inferred from homology"/>
<dbReference type="PANTHER" id="PTHR12613:SF0">
    <property type="entry name" value="ERO1-LIKE PROTEIN"/>
    <property type="match status" value="1"/>
</dbReference>
<keyword evidence="5" id="KW-0813">Transport</keyword>
<evidence type="ECO:0000256" key="4">
    <source>
        <dbReference type="ARBA" id="ARBA00011802"/>
    </source>
</evidence>
<evidence type="ECO:0000256" key="9">
    <source>
        <dbReference type="ARBA" id="ARBA00022827"/>
    </source>
</evidence>
<keyword evidence="13 18" id="KW-1015">Disulfide bond</keyword>
<protein>
    <recommendedName>
        <fullName evidence="21">Endoplasmic reticulum oxidoreductin 1</fullName>
    </recommendedName>
</protein>
<dbReference type="InterPro" id="IPR007266">
    <property type="entry name" value="Ero1"/>
</dbReference>
<keyword evidence="15" id="KW-0676">Redox-active center</keyword>
<keyword evidence="9 17" id="KW-0274">FAD</keyword>
<evidence type="ECO:0000256" key="10">
    <source>
        <dbReference type="ARBA" id="ARBA00022982"/>
    </source>
</evidence>
<sequence>MVGTQLDHDSGEFSYAAIERLNRRYTHPILSQLVRTRFFRYFKVNLDCECTLWEARGKGQFKADDKAVPKPWRAVEKELGHPDDNDPSLAQPPALGDVIELLAENGGRLPKGQHKCSSSGACSSADEPLTNGYKGTKARRVWQAIYANKAMSADDAPEARQESTIFYRLFSGMQSSVTVHIARDYLLNEETGERGPNLAVFAERIGTPQHKERVHNLYYLFLFVLHAVESAAQLLGGADYYTGKPQEDERTADLVKQLVASLEMWQPSRSAVQGQEVWASAMAQARQLELQAHFRQISAALDCVTCNKCKLWGKLQMLGLASALKIVFRDPSTPVLLLERNEIIAMINLLNNLSTSIETAKADAARPVAKISPKCVRASASDDDEFEEEGEGEYGRIADIVQDSFAEFLVDG</sequence>
<dbReference type="GO" id="GO:0005789">
    <property type="term" value="C:endoplasmic reticulum membrane"/>
    <property type="evidence" value="ECO:0007669"/>
    <property type="project" value="UniProtKB-SubCell"/>
</dbReference>
<dbReference type="Pfam" id="PF04137">
    <property type="entry name" value="ERO1"/>
    <property type="match status" value="1"/>
</dbReference>
<evidence type="ECO:0000256" key="8">
    <source>
        <dbReference type="ARBA" id="ARBA00022824"/>
    </source>
</evidence>
<organism evidence="19 20">
    <name type="scientific">[Myrmecia] bisecta</name>
    <dbReference type="NCBI Taxonomy" id="41462"/>
    <lineage>
        <taxon>Eukaryota</taxon>
        <taxon>Viridiplantae</taxon>
        <taxon>Chlorophyta</taxon>
        <taxon>core chlorophytes</taxon>
        <taxon>Trebouxiophyceae</taxon>
        <taxon>Trebouxiales</taxon>
        <taxon>Trebouxiaceae</taxon>
        <taxon>Myrmecia</taxon>
    </lineage>
</organism>
<evidence type="ECO:0000256" key="18">
    <source>
        <dbReference type="PIRSR" id="PIRSR017205-3"/>
    </source>
</evidence>
<keyword evidence="12" id="KW-0472">Membrane</keyword>
<evidence type="ECO:0000256" key="14">
    <source>
        <dbReference type="ARBA" id="ARBA00023180"/>
    </source>
</evidence>
<feature type="disulfide bond" description="Redox-active" evidence="18">
    <location>
        <begin position="306"/>
        <end position="309"/>
    </location>
</feature>
<comment type="subunit">
    <text evidence="4">May function both as a monomer and a homodimer.</text>
</comment>
<keyword evidence="14" id="KW-0325">Glycoprotein</keyword>
<evidence type="ECO:0000256" key="7">
    <source>
        <dbReference type="ARBA" id="ARBA00022729"/>
    </source>
</evidence>
<feature type="active site" description="Nucleophile" evidence="16">
    <location>
        <position position="306"/>
    </location>
</feature>
<feature type="binding site" evidence="17">
    <location>
        <position position="171"/>
    </location>
    <ligand>
        <name>FAD</name>
        <dbReference type="ChEBI" id="CHEBI:57692"/>
    </ligand>
</feature>
<evidence type="ECO:0000256" key="15">
    <source>
        <dbReference type="ARBA" id="ARBA00023284"/>
    </source>
</evidence>